<dbReference type="GO" id="GO:0005840">
    <property type="term" value="C:ribosome"/>
    <property type="evidence" value="ECO:0007669"/>
    <property type="project" value="UniProtKB-KW"/>
</dbReference>
<dbReference type="SUPFAM" id="SSF53137">
    <property type="entry name" value="Translational machinery components"/>
    <property type="match status" value="1"/>
</dbReference>
<gene>
    <name evidence="8" type="primary">MRPL18-L</name>
    <name evidence="8" type="ORF">Hamer_G013020</name>
</gene>
<dbReference type="FunFam" id="3.30.420.80:FF:000005">
    <property type="entry name" value="39S ribosomal protein L18, mitochondrial"/>
    <property type="match status" value="1"/>
</dbReference>
<dbReference type="EMBL" id="JAHLQT010021643">
    <property type="protein sequence ID" value="KAG7167546.1"/>
    <property type="molecule type" value="Genomic_DNA"/>
</dbReference>
<evidence type="ECO:0000256" key="4">
    <source>
        <dbReference type="ARBA" id="ARBA00023128"/>
    </source>
</evidence>
<dbReference type="Proteomes" id="UP000747542">
    <property type="component" value="Unassembled WGS sequence"/>
</dbReference>
<protein>
    <recommendedName>
        <fullName evidence="6">Large ribosomal subunit protein uL18m</fullName>
    </recommendedName>
    <alternativeName>
        <fullName evidence="7">39S ribosomal protein L18, mitochondrial</fullName>
    </alternativeName>
</protein>
<accession>A0A8J5K3P3</accession>
<dbReference type="GO" id="GO:0008097">
    <property type="term" value="F:5S rRNA binding"/>
    <property type="evidence" value="ECO:0007669"/>
    <property type="project" value="TreeGrafter"/>
</dbReference>
<dbReference type="PANTHER" id="PTHR12899:SF3">
    <property type="entry name" value="LARGE RIBOSOMAL SUBUNIT PROTEIN UL18M"/>
    <property type="match status" value="1"/>
</dbReference>
<comment type="subcellular location">
    <subcellularLocation>
        <location evidence="1">Mitochondrion</location>
    </subcellularLocation>
</comment>
<dbReference type="InterPro" id="IPR057268">
    <property type="entry name" value="Ribosomal_L18"/>
</dbReference>
<keyword evidence="3 8" id="KW-0689">Ribosomal protein</keyword>
<evidence type="ECO:0000256" key="2">
    <source>
        <dbReference type="ARBA" id="ARBA00007116"/>
    </source>
</evidence>
<sequence length="204" mass="23028">MSIVRPLLPVLARSLGSCSGLPLARNAHNRTCDENDSVNPNFVNRNPRNMEMLRLARKPQGWHLEASTPKYWLVLEQSQRHITGQVVHYTGTTVVSASTREWAIKQQLYSTTDVIAIENIGRILAQRCLESGITEVYTDLEKSKESSEKVRLFLSALTVGGICPKEASVISERDVHRTTWSHPALPWHVTEDEVLKEDQMKNAQ</sequence>
<keyword evidence="4" id="KW-0496">Mitochondrion</keyword>
<comment type="caution">
    <text evidence="8">The sequence shown here is derived from an EMBL/GenBank/DDBJ whole genome shotgun (WGS) entry which is preliminary data.</text>
</comment>
<evidence type="ECO:0000313" key="8">
    <source>
        <dbReference type="EMBL" id="KAG7167546.1"/>
    </source>
</evidence>
<dbReference type="InterPro" id="IPR005484">
    <property type="entry name" value="Ribosomal_uL18_bac/plant/anim"/>
</dbReference>
<keyword evidence="5" id="KW-0687">Ribonucleoprotein</keyword>
<dbReference type="GO" id="GO:1990904">
    <property type="term" value="C:ribonucleoprotein complex"/>
    <property type="evidence" value="ECO:0007669"/>
    <property type="project" value="UniProtKB-KW"/>
</dbReference>
<evidence type="ECO:0000256" key="3">
    <source>
        <dbReference type="ARBA" id="ARBA00022980"/>
    </source>
</evidence>
<organism evidence="8 9">
    <name type="scientific">Homarus americanus</name>
    <name type="common">American lobster</name>
    <dbReference type="NCBI Taxonomy" id="6706"/>
    <lineage>
        <taxon>Eukaryota</taxon>
        <taxon>Metazoa</taxon>
        <taxon>Ecdysozoa</taxon>
        <taxon>Arthropoda</taxon>
        <taxon>Crustacea</taxon>
        <taxon>Multicrustacea</taxon>
        <taxon>Malacostraca</taxon>
        <taxon>Eumalacostraca</taxon>
        <taxon>Eucarida</taxon>
        <taxon>Decapoda</taxon>
        <taxon>Pleocyemata</taxon>
        <taxon>Astacidea</taxon>
        <taxon>Nephropoidea</taxon>
        <taxon>Nephropidae</taxon>
        <taxon>Homarus</taxon>
    </lineage>
</organism>
<dbReference type="GO" id="GO:0006412">
    <property type="term" value="P:translation"/>
    <property type="evidence" value="ECO:0007669"/>
    <property type="project" value="InterPro"/>
</dbReference>
<dbReference type="Gene3D" id="3.30.420.80">
    <property type="entry name" value="Ribosomal protein S11"/>
    <property type="match status" value="1"/>
</dbReference>
<reference evidence="8" key="1">
    <citation type="journal article" date="2021" name="Sci. Adv.">
        <title>The American lobster genome reveals insights on longevity, neural, and immune adaptations.</title>
        <authorList>
            <person name="Polinski J.M."/>
            <person name="Zimin A.V."/>
            <person name="Clark K.F."/>
            <person name="Kohn A.B."/>
            <person name="Sadowski N."/>
            <person name="Timp W."/>
            <person name="Ptitsyn A."/>
            <person name="Khanna P."/>
            <person name="Romanova D.Y."/>
            <person name="Williams P."/>
            <person name="Greenwood S.J."/>
            <person name="Moroz L.L."/>
            <person name="Walt D.R."/>
            <person name="Bodnar A.G."/>
        </authorList>
    </citation>
    <scope>NUCLEOTIDE SEQUENCE</scope>
    <source>
        <strain evidence="8">GMGI-L3</strain>
    </source>
</reference>
<dbReference type="GO" id="GO:0003735">
    <property type="term" value="F:structural constituent of ribosome"/>
    <property type="evidence" value="ECO:0007669"/>
    <property type="project" value="InterPro"/>
</dbReference>
<dbReference type="PANTHER" id="PTHR12899">
    <property type="entry name" value="39S RIBOSOMAL PROTEIN L18, MITOCHONDRIAL"/>
    <property type="match status" value="1"/>
</dbReference>
<dbReference type="Pfam" id="PF00861">
    <property type="entry name" value="Ribosomal_L18p"/>
    <property type="match status" value="1"/>
</dbReference>
<dbReference type="InterPro" id="IPR036967">
    <property type="entry name" value="Ribosomal_uS11_sf"/>
</dbReference>
<evidence type="ECO:0000256" key="6">
    <source>
        <dbReference type="ARBA" id="ARBA00069051"/>
    </source>
</evidence>
<evidence type="ECO:0000256" key="1">
    <source>
        <dbReference type="ARBA" id="ARBA00004173"/>
    </source>
</evidence>
<evidence type="ECO:0000256" key="5">
    <source>
        <dbReference type="ARBA" id="ARBA00023274"/>
    </source>
</evidence>
<dbReference type="GO" id="GO:0005743">
    <property type="term" value="C:mitochondrial inner membrane"/>
    <property type="evidence" value="ECO:0007669"/>
    <property type="project" value="UniProtKB-ARBA"/>
</dbReference>
<dbReference type="AlphaFoldDB" id="A0A8J5K3P3"/>
<dbReference type="CDD" id="cd00432">
    <property type="entry name" value="Ribosomal_L18_L5e"/>
    <property type="match status" value="1"/>
</dbReference>
<evidence type="ECO:0000256" key="7">
    <source>
        <dbReference type="ARBA" id="ARBA00082661"/>
    </source>
</evidence>
<name>A0A8J5K3P3_HOMAM</name>
<comment type="similarity">
    <text evidence="2">Belongs to the universal ribosomal protein uL18 family.</text>
</comment>
<keyword evidence="9" id="KW-1185">Reference proteome</keyword>
<evidence type="ECO:0000313" key="9">
    <source>
        <dbReference type="Proteomes" id="UP000747542"/>
    </source>
</evidence>
<proteinExistence type="inferred from homology"/>